<dbReference type="EMBL" id="GDKF01000169">
    <property type="protein sequence ID" value="JAT78453.1"/>
    <property type="molecule type" value="Transcribed_RNA"/>
</dbReference>
<keyword evidence="9" id="KW-0418">Kinase</keyword>
<evidence type="ECO:0000256" key="11">
    <source>
        <dbReference type="ARBA" id="ARBA00049913"/>
    </source>
</evidence>
<dbReference type="GO" id="GO:0005524">
    <property type="term" value="F:ATP binding"/>
    <property type="evidence" value="ECO:0007669"/>
    <property type="project" value="UniProtKB-KW"/>
</dbReference>
<dbReference type="EMBL" id="GDKF01007501">
    <property type="protein sequence ID" value="JAT71121.1"/>
    <property type="molecule type" value="Transcribed_RNA"/>
</dbReference>
<keyword evidence="5" id="KW-0028">Amino-acid biosynthesis</keyword>
<evidence type="ECO:0000256" key="4">
    <source>
        <dbReference type="ARBA" id="ARBA00017858"/>
    </source>
</evidence>
<dbReference type="InterPro" id="IPR013750">
    <property type="entry name" value="GHMP_kinase_C_dom"/>
</dbReference>
<dbReference type="UniPathway" id="UPA00050">
    <property type="reaction ID" value="UER00064"/>
</dbReference>
<evidence type="ECO:0000256" key="6">
    <source>
        <dbReference type="ARBA" id="ARBA00022679"/>
    </source>
</evidence>
<dbReference type="Pfam" id="PF08544">
    <property type="entry name" value="GHMP_kinases_C"/>
    <property type="match status" value="1"/>
</dbReference>
<evidence type="ECO:0000313" key="14">
    <source>
        <dbReference type="EMBL" id="JAT71121.1"/>
    </source>
</evidence>
<keyword evidence="6" id="KW-0808">Transferase</keyword>
<evidence type="ECO:0000256" key="3">
    <source>
        <dbReference type="ARBA" id="ARBA00012078"/>
    </source>
</evidence>
<keyword evidence="8" id="KW-0547">Nucleotide-binding</keyword>
<protein>
    <recommendedName>
        <fullName evidence="4">Homoserine kinase</fullName>
        <ecNumber evidence="3">2.7.1.39</ecNumber>
    </recommendedName>
</protein>
<dbReference type="PROSITE" id="PS00627">
    <property type="entry name" value="GHMP_KINASES_ATP"/>
    <property type="match status" value="1"/>
</dbReference>
<proteinExistence type="inferred from homology"/>
<name>A0A1D1ZW99_AUXPR</name>
<evidence type="ECO:0000256" key="10">
    <source>
        <dbReference type="ARBA" id="ARBA00022840"/>
    </source>
</evidence>
<dbReference type="PRINTS" id="PR00958">
    <property type="entry name" value="HOMSERKINASE"/>
</dbReference>
<dbReference type="NCBIfam" id="TIGR00191">
    <property type="entry name" value="thrB"/>
    <property type="match status" value="1"/>
</dbReference>
<evidence type="ECO:0000256" key="5">
    <source>
        <dbReference type="ARBA" id="ARBA00022605"/>
    </source>
</evidence>
<comment type="pathway">
    <text evidence="1">Amino-acid biosynthesis; L-threonine biosynthesis; L-threonine from L-aspartate: step 4/5.</text>
</comment>
<dbReference type="InterPro" id="IPR036554">
    <property type="entry name" value="GHMP_kinase_C_sf"/>
</dbReference>
<feature type="domain" description="GHMP kinase C-terminal" evidence="13">
    <location>
        <begin position="271"/>
        <end position="348"/>
    </location>
</feature>
<evidence type="ECO:0000256" key="1">
    <source>
        <dbReference type="ARBA" id="ARBA00005015"/>
    </source>
</evidence>
<dbReference type="NCBIfam" id="NF002288">
    <property type="entry name" value="PRK01212.1-4"/>
    <property type="match status" value="1"/>
</dbReference>
<dbReference type="AlphaFoldDB" id="A0A1D1ZW99"/>
<dbReference type="InterPro" id="IPR014721">
    <property type="entry name" value="Ribsml_uS5_D2-typ_fold_subgr"/>
</dbReference>
<evidence type="ECO:0000313" key="15">
    <source>
        <dbReference type="EMBL" id="JAT78453.1"/>
    </source>
</evidence>
<dbReference type="EC" id="2.7.1.39" evidence="3"/>
<gene>
    <name evidence="15" type="ORF">g.57569</name>
    <name evidence="14" type="ORF">g.57573</name>
</gene>
<dbReference type="InterPro" id="IPR006204">
    <property type="entry name" value="GHMP_kinase_N_dom"/>
</dbReference>
<dbReference type="GO" id="GO:0004413">
    <property type="term" value="F:homoserine kinase activity"/>
    <property type="evidence" value="ECO:0007669"/>
    <property type="project" value="UniProtKB-EC"/>
</dbReference>
<comment type="similarity">
    <text evidence="2">Belongs to the GHMP kinase family. Homoserine kinase subfamily.</text>
</comment>
<dbReference type="HAMAP" id="MF_00384">
    <property type="entry name" value="Homoser_kinase"/>
    <property type="match status" value="1"/>
</dbReference>
<dbReference type="InterPro" id="IPR020568">
    <property type="entry name" value="Ribosomal_Su5_D2-typ_SF"/>
</dbReference>
<comment type="catalytic activity">
    <reaction evidence="11">
        <text>L-homoserine + ATP = O-phospho-L-homoserine + ADP + H(+)</text>
        <dbReference type="Rhea" id="RHEA:13985"/>
        <dbReference type="ChEBI" id="CHEBI:15378"/>
        <dbReference type="ChEBI" id="CHEBI:30616"/>
        <dbReference type="ChEBI" id="CHEBI:57476"/>
        <dbReference type="ChEBI" id="CHEBI:57590"/>
        <dbReference type="ChEBI" id="CHEBI:456216"/>
        <dbReference type="EC" id="2.7.1.39"/>
    </reaction>
    <physiologicalReaction direction="left-to-right" evidence="11">
        <dbReference type="Rhea" id="RHEA:13986"/>
    </physiologicalReaction>
</comment>
<evidence type="ECO:0000256" key="9">
    <source>
        <dbReference type="ARBA" id="ARBA00022777"/>
    </source>
</evidence>
<dbReference type="GO" id="GO:0009088">
    <property type="term" value="P:threonine biosynthetic process"/>
    <property type="evidence" value="ECO:0007669"/>
    <property type="project" value="UniProtKB-UniPathway"/>
</dbReference>
<dbReference type="Gene3D" id="3.30.70.890">
    <property type="entry name" value="GHMP kinase, C-terminal domain"/>
    <property type="match status" value="1"/>
</dbReference>
<dbReference type="SUPFAM" id="SSF55060">
    <property type="entry name" value="GHMP Kinase, C-terminal domain"/>
    <property type="match status" value="1"/>
</dbReference>
<accession>A0A1D1ZW99</accession>
<evidence type="ECO:0000259" key="12">
    <source>
        <dbReference type="Pfam" id="PF00288"/>
    </source>
</evidence>
<evidence type="ECO:0000256" key="2">
    <source>
        <dbReference type="ARBA" id="ARBA00007370"/>
    </source>
</evidence>
<dbReference type="InterPro" id="IPR006203">
    <property type="entry name" value="GHMP_knse_ATP-bd_CS"/>
</dbReference>
<feature type="domain" description="GHMP kinase N-terminal" evidence="12">
    <location>
        <begin position="125"/>
        <end position="208"/>
    </location>
</feature>
<sequence length="371" mass="37122">MAALTTPFLAPTACHAQSPFTHRKSAAVGSSRLCFTVCRAALQPSLRSTETLRPVRGEVAASAPATVANLGPGFDWLGCAVEGPGDTVVAVALPTARPGEIVIQRVTGEGGRLSLDPVKNCAGIAAAATLRAMGAPLACGVGLTLHKGLPLGSGLGSSAASAAAAAVAVNELFGAPLSPMDLVLPGLESEAAVSGYHADNIAPALLGGFVLIRSCEPLDLQRLAFPGGDVWFALVNPCFEAPTAEMRAALRSEVPMAELTRNCAAGASLVAGILLGDAGLLGRSLDADVVVEPVRGPLIPGFAAVKAAARGAGAYGCTISGAGPTAVAVVPDPDTGARVAEAMSAAFKRAGNLDTNSAQVVRLNQQGARKV</sequence>
<evidence type="ECO:0000256" key="7">
    <source>
        <dbReference type="ARBA" id="ARBA00022697"/>
    </source>
</evidence>
<evidence type="ECO:0000259" key="13">
    <source>
        <dbReference type="Pfam" id="PF08544"/>
    </source>
</evidence>
<keyword evidence="7" id="KW-0791">Threonine biosynthesis</keyword>
<dbReference type="InterPro" id="IPR000870">
    <property type="entry name" value="Homoserine_kinase"/>
</dbReference>
<keyword evidence="10" id="KW-0067">ATP-binding</keyword>
<dbReference type="SUPFAM" id="SSF54211">
    <property type="entry name" value="Ribosomal protein S5 domain 2-like"/>
    <property type="match status" value="1"/>
</dbReference>
<dbReference type="Gene3D" id="3.30.230.10">
    <property type="match status" value="1"/>
</dbReference>
<dbReference type="Pfam" id="PF00288">
    <property type="entry name" value="GHMP_kinases_N"/>
    <property type="match status" value="1"/>
</dbReference>
<organism evidence="14">
    <name type="scientific">Auxenochlorella protothecoides</name>
    <name type="common">Green microalga</name>
    <name type="synonym">Chlorella protothecoides</name>
    <dbReference type="NCBI Taxonomy" id="3075"/>
    <lineage>
        <taxon>Eukaryota</taxon>
        <taxon>Viridiplantae</taxon>
        <taxon>Chlorophyta</taxon>
        <taxon>core chlorophytes</taxon>
        <taxon>Trebouxiophyceae</taxon>
        <taxon>Chlorellales</taxon>
        <taxon>Chlorellaceae</taxon>
        <taxon>Auxenochlorella</taxon>
    </lineage>
</organism>
<reference evidence="14" key="1">
    <citation type="submission" date="2015-08" db="EMBL/GenBank/DDBJ databases">
        <authorList>
            <person name="Babu N.S."/>
            <person name="Beckwith C.J."/>
            <person name="Beseler K.G."/>
            <person name="Brison A."/>
            <person name="Carone J.V."/>
            <person name="Caskin T.P."/>
            <person name="Diamond M."/>
            <person name="Durham M.E."/>
            <person name="Foxe J.M."/>
            <person name="Go M."/>
            <person name="Henderson B.A."/>
            <person name="Jones I.B."/>
            <person name="McGettigan J.A."/>
            <person name="Micheletti S.J."/>
            <person name="Nasrallah M.E."/>
            <person name="Ortiz D."/>
            <person name="Piller C.R."/>
            <person name="Privatt S.R."/>
            <person name="Schneider S.L."/>
            <person name="Sharp S."/>
            <person name="Smith T.C."/>
            <person name="Stanton J.D."/>
            <person name="Ullery H.E."/>
            <person name="Wilson R.J."/>
            <person name="Serrano M.G."/>
            <person name="Buck G."/>
            <person name="Lee V."/>
            <person name="Wang Y."/>
            <person name="Carvalho R."/>
            <person name="Voegtly L."/>
            <person name="Shi R."/>
            <person name="Duckworth R."/>
            <person name="Johnson A."/>
            <person name="Loviza R."/>
            <person name="Walstead R."/>
            <person name="Shah Z."/>
            <person name="Kiflezghi M."/>
            <person name="Wade K."/>
            <person name="Ball S.L."/>
            <person name="Bradley K.W."/>
            <person name="Asai D.J."/>
            <person name="Bowman C.A."/>
            <person name="Russell D.A."/>
            <person name="Pope W.H."/>
            <person name="Jacobs-Sera D."/>
            <person name="Hendrix R.W."/>
            <person name="Hatfull G.F."/>
        </authorList>
    </citation>
    <scope>NUCLEOTIDE SEQUENCE</scope>
</reference>
<dbReference type="PANTHER" id="PTHR20861:SF1">
    <property type="entry name" value="HOMOSERINE KINASE"/>
    <property type="match status" value="1"/>
</dbReference>
<evidence type="ECO:0000256" key="8">
    <source>
        <dbReference type="ARBA" id="ARBA00022741"/>
    </source>
</evidence>
<dbReference type="PANTHER" id="PTHR20861">
    <property type="entry name" value="HOMOSERINE/4-DIPHOSPHOCYTIDYL-2-C-METHYL-D-ERYTHRITOL KINASE"/>
    <property type="match status" value="1"/>
</dbReference>